<evidence type="ECO:0000313" key="1">
    <source>
        <dbReference type="EMBL" id="MDD7915662.1"/>
    </source>
</evidence>
<gene>
    <name evidence="1" type="ORF">N5A56_015080</name>
</gene>
<dbReference type="SUPFAM" id="SSF103647">
    <property type="entry name" value="TSP type-3 repeat"/>
    <property type="match status" value="1"/>
</dbReference>
<protein>
    <submittedName>
        <fullName evidence="1">Uncharacterized protein</fullName>
    </submittedName>
</protein>
<keyword evidence="2" id="KW-1185">Reference proteome</keyword>
<dbReference type="PROSITE" id="PS00018">
    <property type="entry name" value="EF_HAND_1"/>
    <property type="match status" value="1"/>
</dbReference>
<dbReference type="Proteomes" id="UP001151478">
    <property type="component" value="Unassembled WGS sequence"/>
</dbReference>
<dbReference type="Gene3D" id="4.10.1080.10">
    <property type="entry name" value="TSP type-3 repeat"/>
    <property type="match status" value="1"/>
</dbReference>
<name>A0ABT5SEH7_9FLAO</name>
<accession>A0ABT5SEH7</accession>
<dbReference type="EMBL" id="JAOSLC020000003">
    <property type="protein sequence ID" value="MDD7915662.1"/>
    <property type="molecule type" value="Genomic_DNA"/>
</dbReference>
<reference evidence="1" key="1">
    <citation type="submission" date="2023-02" db="EMBL/GenBank/DDBJ databases">
        <title>Polaribacter ponticola sp. nov., isolated from seawater.</title>
        <authorList>
            <person name="Baek J.H."/>
            <person name="Kim J.M."/>
            <person name="Choi D.G."/>
            <person name="Jeon C.O."/>
        </authorList>
    </citation>
    <scope>NUCLEOTIDE SEQUENCE</scope>
    <source>
        <strain evidence="1">MSW5</strain>
    </source>
</reference>
<proteinExistence type="predicted"/>
<dbReference type="InterPro" id="IPR028974">
    <property type="entry name" value="TSP_type-3_rpt"/>
</dbReference>
<dbReference type="RefSeq" id="WP_274270527.1">
    <property type="nucleotide sequence ID" value="NZ_JAOSLC020000003.1"/>
</dbReference>
<comment type="caution">
    <text evidence="1">The sequence shown here is derived from an EMBL/GenBank/DDBJ whole genome shotgun (WGS) entry which is preliminary data.</text>
</comment>
<evidence type="ECO:0000313" key="2">
    <source>
        <dbReference type="Proteomes" id="UP001151478"/>
    </source>
</evidence>
<organism evidence="1 2">
    <name type="scientific">Polaribacter ponticola</name>
    <dbReference type="NCBI Taxonomy" id="2978475"/>
    <lineage>
        <taxon>Bacteria</taxon>
        <taxon>Pseudomonadati</taxon>
        <taxon>Bacteroidota</taxon>
        <taxon>Flavobacteriia</taxon>
        <taxon>Flavobacteriales</taxon>
        <taxon>Flavobacteriaceae</taxon>
    </lineage>
</organism>
<dbReference type="InterPro" id="IPR018247">
    <property type="entry name" value="EF_Hand_1_Ca_BS"/>
</dbReference>
<sequence>MKKRYRLFNFKKKINNREYSRFLLFIFLLFLTSLSSAQVNIIALDDDFSVTNVNGIVGGVAGNVLVNDTVDGVTASSATITTTLLSTGNLAGVTISENGDVNVPAGTPSKVFILTYSICENGNENNCKNAEIKVKVDADIDGDGVLDSLDICEGFNDLEDNDSDGIPNGCDDDDDNDGVLDIDEGCTEQVTNSYKKIYFSDGTIDTSGDTDVNLVYSTISNYVNLIGGDLAPGNNLFLNGFDPIGGPGKMVFNITTPYLLKVNETITIRAYLFDNRRDFSGDYVLPISATINTVSSGSFF</sequence>